<protein>
    <submittedName>
        <fullName evidence="2">Uncharacterized protein</fullName>
    </submittedName>
</protein>
<evidence type="ECO:0000256" key="1">
    <source>
        <dbReference type="SAM" id="MobiDB-lite"/>
    </source>
</evidence>
<dbReference type="EMBL" id="JBFXLR010000048">
    <property type="protein sequence ID" value="KAL2843061.1"/>
    <property type="molecule type" value="Genomic_DNA"/>
</dbReference>
<keyword evidence="3" id="KW-1185">Reference proteome</keyword>
<evidence type="ECO:0000313" key="2">
    <source>
        <dbReference type="EMBL" id="KAL2843061.1"/>
    </source>
</evidence>
<proteinExistence type="predicted"/>
<dbReference type="GeneID" id="98156445"/>
<reference evidence="2 3" key="1">
    <citation type="submission" date="2024-07" db="EMBL/GenBank/DDBJ databases">
        <title>Section-level genome sequencing and comparative genomics of Aspergillus sections Usti and Cavernicolus.</title>
        <authorList>
            <consortium name="Lawrence Berkeley National Laboratory"/>
            <person name="Nybo J.L."/>
            <person name="Vesth T.C."/>
            <person name="Theobald S."/>
            <person name="Frisvad J.C."/>
            <person name="Larsen T.O."/>
            <person name="Kjaerboelling I."/>
            <person name="Rothschild-Mancinelli K."/>
            <person name="Lyhne E.K."/>
            <person name="Kogle M.E."/>
            <person name="Barry K."/>
            <person name="Clum A."/>
            <person name="Na H."/>
            <person name="Ledsgaard L."/>
            <person name="Lin J."/>
            <person name="Lipzen A."/>
            <person name="Kuo A."/>
            <person name="Riley R."/>
            <person name="Mondo S."/>
            <person name="LaButti K."/>
            <person name="Haridas S."/>
            <person name="Pangalinan J."/>
            <person name="Salamov A.A."/>
            <person name="Simmons B.A."/>
            <person name="Magnuson J.K."/>
            <person name="Chen J."/>
            <person name="Drula E."/>
            <person name="Henrissat B."/>
            <person name="Wiebenga A."/>
            <person name="Lubbers R.J."/>
            <person name="Gomes A.C."/>
            <person name="Macurrencykelacurrency M.R."/>
            <person name="Stajich J."/>
            <person name="Grigoriev I.V."/>
            <person name="Mortensen U.H."/>
            <person name="De vries R.P."/>
            <person name="Baker S.E."/>
            <person name="Andersen M.R."/>
        </authorList>
    </citation>
    <scope>NUCLEOTIDE SEQUENCE [LARGE SCALE GENOMIC DNA]</scope>
    <source>
        <strain evidence="2 3">CBS 756.74</strain>
    </source>
</reference>
<gene>
    <name evidence="2" type="ORF">BJX68DRAFT_244281</name>
</gene>
<dbReference type="RefSeq" id="XP_070895428.1">
    <property type="nucleotide sequence ID" value="XM_071041281.1"/>
</dbReference>
<feature type="compositionally biased region" description="Basic and acidic residues" evidence="1">
    <location>
        <begin position="51"/>
        <end position="66"/>
    </location>
</feature>
<evidence type="ECO:0000313" key="3">
    <source>
        <dbReference type="Proteomes" id="UP001610444"/>
    </source>
</evidence>
<comment type="caution">
    <text evidence="2">The sequence shown here is derived from an EMBL/GenBank/DDBJ whole genome shotgun (WGS) entry which is preliminary data.</text>
</comment>
<feature type="non-terminal residue" evidence="2">
    <location>
        <position position="110"/>
    </location>
</feature>
<organism evidence="2 3">
    <name type="scientific">Aspergillus pseudodeflectus</name>
    <dbReference type="NCBI Taxonomy" id="176178"/>
    <lineage>
        <taxon>Eukaryota</taxon>
        <taxon>Fungi</taxon>
        <taxon>Dikarya</taxon>
        <taxon>Ascomycota</taxon>
        <taxon>Pezizomycotina</taxon>
        <taxon>Eurotiomycetes</taxon>
        <taxon>Eurotiomycetidae</taxon>
        <taxon>Eurotiales</taxon>
        <taxon>Aspergillaceae</taxon>
        <taxon>Aspergillus</taxon>
        <taxon>Aspergillus subgen. Nidulantes</taxon>
    </lineage>
</organism>
<accession>A0ABR4JSS1</accession>
<feature type="region of interest" description="Disordered" evidence="1">
    <location>
        <begin position="1"/>
        <end position="87"/>
    </location>
</feature>
<dbReference type="Proteomes" id="UP001610444">
    <property type="component" value="Unassembled WGS sequence"/>
</dbReference>
<sequence length="110" mass="12906">MSKANPNPTHSNVNPNPPTINPTTLHAESKESFTEHQSFFERTLQPHHHHEAQQQEKPVLERRESQEDIEIAIPAQPQHHRRRSSTLQRLKEYMRNEEELDEAGKIYAKL</sequence>
<feature type="compositionally biased region" description="Polar residues" evidence="1">
    <location>
        <begin position="1"/>
        <end position="11"/>
    </location>
</feature>
<name>A0ABR4JSS1_9EURO</name>